<gene>
    <name evidence="1" type="ORF">L1994_08080</name>
</gene>
<dbReference type="SUPFAM" id="SSF53335">
    <property type="entry name" value="S-adenosyl-L-methionine-dependent methyltransferases"/>
    <property type="match status" value="1"/>
</dbReference>
<accession>A0AAF0JM59</accession>
<dbReference type="GeneID" id="79950348"/>
<dbReference type="EMBL" id="CP091092">
    <property type="protein sequence ID" value="WFN36101.1"/>
    <property type="molecule type" value="Genomic_DNA"/>
</dbReference>
<evidence type="ECO:0000313" key="1">
    <source>
        <dbReference type="EMBL" id="WFN36101.1"/>
    </source>
</evidence>
<dbReference type="InterPro" id="IPR029063">
    <property type="entry name" value="SAM-dependent_MTases_sf"/>
</dbReference>
<evidence type="ECO:0000313" key="2">
    <source>
        <dbReference type="Proteomes" id="UP001218895"/>
    </source>
</evidence>
<protein>
    <submittedName>
        <fullName evidence="1">Uncharacterized protein</fullName>
    </submittedName>
</protein>
<proteinExistence type="predicted"/>
<keyword evidence="2" id="KW-1185">Reference proteome</keyword>
<organism evidence="1 2">
    <name type="scientific">Methanomicrobium antiquum</name>
    <dbReference type="NCBI Taxonomy" id="487686"/>
    <lineage>
        <taxon>Archaea</taxon>
        <taxon>Methanobacteriati</taxon>
        <taxon>Methanobacteriota</taxon>
        <taxon>Stenosarchaea group</taxon>
        <taxon>Methanomicrobia</taxon>
        <taxon>Methanomicrobiales</taxon>
        <taxon>Methanomicrobiaceae</taxon>
        <taxon>Methanomicrobium</taxon>
    </lineage>
</organism>
<dbReference type="KEGG" id="manq:L1994_08080"/>
<dbReference type="RefSeq" id="WP_278098940.1">
    <property type="nucleotide sequence ID" value="NZ_CP091092.1"/>
</dbReference>
<name>A0AAF0JM59_9EURY</name>
<dbReference type="AlphaFoldDB" id="A0AAF0JM59"/>
<dbReference type="Proteomes" id="UP001218895">
    <property type="component" value="Chromosome"/>
</dbReference>
<reference evidence="1" key="1">
    <citation type="submission" date="2022-01" db="EMBL/GenBank/DDBJ databases">
        <title>Complete genome of Methanomicrobium antiquum DSM 21220.</title>
        <authorList>
            <person name="Chen S.-C."/>
            <person name="You Y.-T."/>
            <person name="Zhou Y.-Z."/>
            <person name="Lai M.-C."/>
        </authorList>
    </citation>
    <scope>NUCLEOTIDE SEQUENCE</scope>
    <source>
        <strain evidence="1">DSM 21220</strain>
    </source>
</reference>
<sequence>MKIEDIFDLGKDDFECIEPTLMDQIEDGYTQMAVSMEADMGKLLVDENEEPISVAFHDENGWVVSSYLYRPFSIDIINLFESSSGEIYQENRDDFACALREYYCREIVEEFSDVTEDNRPGRYEMIKSLLTEVLTDKPGKLSGNLKGSYALDFCCGSGVATSVLSDIGFKALSFDYDASLLSCGIKTKRLNPEFTMCIDGAEASVFCTPADIGIGLMLGDITNFNSEMWEDIVFELLSLTKKSVISTATKREIELVGEWCRDFGREPEIIENDRDPIYDKWVCYSEE</sequence>